<dbReference type="InterPro" id="IPR038135">
    <property type="entry name" value="Methylthiotransferase_N_sf"/>
</dbReference>
<evidence type="ECO:0000256" key="14">
    <source>
        <dbReference type="ARBA" id="ARBA00061574"/>
    </source>
</evidence>
<evidence type="ECO:0000313" key="19">
    <source>
        <dbReference type="EMBL" id="RGE68936.1"/>
    </source>
</evidence>
<dbReference type="GO" id="GO:0035598">
    <property type="term" value="F:tRNA (N(6)-L-threonylcarbamoyladenosine(37)-C(2))-methylthiotransferase activity"/>
    <property type="evidence" value="ECO:0007669"/>
    <property type="project" value="UniProtKB-EC"/>
</dbReference>
<evidence type="ECO:0000256" key="15">
    <source>
        <dbReference type="ARBA" id="ARBA00069898"/>
    </source>
</evidence>
<dbReference type="OrthoDB" id="9805215at2"/>
<keyword evidence="5" id="KW-0963">Cytoplasm</keyword>
<evidence type="ECO:0000259" key="16">
    <source>
        <dbReference type="PROSITE" id="PS51449"/>
    </source>
</evidence>
<dbReference type="InterPro" id="IPR005839">
    <property type="entry name" value="Methylthiotransferase"/>
</dbReference>
<dbReference type="PROSITE" id="PS51918">
    <property type="entry name" value="RADICAL_SAM"/>
    <property type="match status" value="1"/>
</dbReference>
<evidence type="ECO:0000313" key="20">
    <source>
        <dbReference type="Proteomes" id="UP000095765"/>
    </source>
</evidence>
<dbReference type="SMART" id="SM00729">
    <property type="entry name" value="Elp3"/>
    <property type="match status" value="1"/>
</dbReference>
<gene>
    <name evidence="18" type="primary">miaB_1</name>
    <name evidence="19" type="synonym">mtaB</name>
    <name evidence="19" type="ORF">DXC40_06510</name>
    <name evidence="18" type="ORF">ERS852551_00260</name>
</gene>
<evidence type="ECO:0000256" key="13">
    <source>
        <dbReference type="ARBA" id="ARBA00051661"/>
    </source>
</evidence>
<evidence type="ECO:0000313" key="21">
    <source>
        <dbReference type="Proteomes" id="UP000260828"/>
    </source>
</evidence>
<evidence type="ECO:0000256" key="2">
    <source>
        <dbReference type="ARBA" id="ARBA00002399"/>
    </source>
</evidence>
<evidence type="ECO:0000256" key="11">
    <source>
        <dbReference type="ARBA" id="ARBA00023014"/>
    </source>
</evidence>
<sequence>MKAAFYTLGCKVNQYEAQILAQQFADAGYEIVPPEMPADVYVVNSCTVTASGDQKTRRVLRRFRALCPGATVVLTGCYPQAFPDDAARLAEADVIAGARDRAALVELVRRARETRGRIVAVTPHERGEPFEPMRAAAFRERTRAFVKIEDGCDRYCAYCIIPQARGPVRSKPPGELRAELEGLARAGYREAVLVGINLPSYGRELGLRLIDAVELACAVDGIERVRLGSLEPELLTGGDIARMARQPKLCPQFHLSLQSGCDATLARMRRHYDTAEYMRIVQSLRAHFENCAITTDVMVGFPGETDAEFEQSLSFVESLGLAKAHVFAYSRRPGTRAADMPGQLPGAVKEARSARMIEATDRTRAAFLAGQAGRTVGVLFETRDGGALDGYAENYTPVRVFTDEDLRGQIRRVLIISADGARCVGTLAPDARHDCMMEGNT</sequence>
<reference evidence="18 20" key="1">
    <citation type="submission" date="2015-09" db="EMBL/GenBank/DDBJ databases">
        <authorList>
            <consortium name="Pathogen Informatics"/>
        </authorList>
    </citation>
    <scope>NUCLEOTIDE SEQUENCE [LARGE SCALE GENOMIC DNA]</scope>
    <source>
        <strain evidence="18 20">2789STDY5834939</strain>
    </source>
</reference>
<dbReference type="PANTHER" id="PTHR11918:SF45">
    <property type="entry name" value="THREONYLCARBAMOYLADENOSINE TRNA METHYLTHIOTRANSFERASE"/>
    <property type="match status" value="1"/>
</dbReference>
<dbReference type="AlphaFoldDB" id="A0A174LWR6"/>
<evidence type="ECO:0000256" key="10">
    <source>
        <dbReference type="ARBA" id="ARBA00023004"/>
    </source>
</evidence>
<evidence type="ECO:0000256" key="7">
    <source>
        <dbReference type="ARBA" id="ARBA00022691"/>
    </source>
</evidence>
<evidence type="ECO:0000256" key="3">
    <source>
        <dbReference type="ARBA" id="ARBA00013273"/>
    </source>
</evidence>
<evidence type="ECO:0000256" key="12">
    <source>
        <dbReference type="ARBA" id="ARBA00031213"/>
    </source>
</evidence>
<dbReference type="InterPro" id="IPR013848">
    <property type="entry name" value="Methylthiotransferase_N"/>
</dbReference>
<dbReference type="InterPro" id="IPR006638">
    <property type="entry name" value="Elp3/MiaA/NifB-like_rSAM"/>
</dbReference>
<dbReference type="SFLD" id="SFLDS00029">
    <property type="entry name" value="Radical_SAM"/>
    <property type="match status" value="1"/>
</dbReference>
<dbReference type="GO" id="GO:0051539">
    <property type="term" value="F:4 iron, 4 sulfur cluster binding"/>
    <property type="evidence" value="ECO:0007669"/>
    <property type="project" value="UniProtKB-KW"/>
</dbReference>
<proteinExistence type="inferred from homology"/>
<dbReference type="InterPro" id="IPR006467">
    <property type="entry name" value="MiaB-like_bact"/>
</dbReference>
<keyword evidence="11" id="KW-0411">Iron-sulfur</keyword>
<dbReference type="PROSITE" id="PS51449">
    <property type="entry name" value="MTTASE_N"/>
    <property type="match status" value="1"/>
</dbReference>
<evidence type="ECO:0000256" key="1">
    <source>
        <dbReference type="ARBA" id="ARBA00001966"/>
    </source>
</evidence>
<keyword evidence="7" id="KW-0949">S-adenosyl-L-methionine</keyword>
<dbReference type="RefSeq" id="WP_055243808.1">
    <property type="nucleotide sequence ID" value="NZ_CABIWA010000005.1"/>
</dbReference>
<evidence type="ECO:0000256" key="6">
    <source>
        <dbReference type="ARBA" id="ARBA00022679"/>
    </source>
</evidence>
<dbReference type="PROSITE" id="PS01278">
    <property type="entry name" value="MTTASE_RADICAL"/>
    <property type="match status" value="1"/>
</dbReference>
<dbReference type="Proteomes" id="UP000095765">
    <property type="component" value="Unassembled WGS sequence"/>
</dbReference>
<dbReference type="InterPro" id="IPR007197">
    <property type="entry name" value="rSAM"/>
</dbReference>
<dbReference type="Pfam" id="PF04055">
    <property type="entry name" value="Radical_SAM"/>
    <property type="match status" value="1"/>
</dbReference>
<dbReference type="Gene3D" id="3.40.50.12160">
    <property type="entry name" value="Methylthiotransferase, N-terminal domain"/>
    <property type="match status" value="1"/>
</dbReference>
<dbReference type="InterPro" id="IPR020612">
    <property type="entry name" value="Methylthiotransferase_CS"/>
</dbReference>
<organism evidence="18 20">
    <name type="scientific">Anaerotruncus colihominis</name>
    <dbReference type="NCBI Taxonomy" id="169435"/>
    <lineage>
        <taxon>Bacteria</taxon>
        <taxon>Bacillati</taxon>
        <taxon>Bacillota</taxon>
        <taxon>Clostridia</taxon>
        <taxon>Eubacteriales</taxon>
        <taxon>Oscillospiraceae</taxon>
        <taxon>Anaerotruncus</taxon>
    </lineage>
</organism>
<evidence type="ECO:0000313" key="18">
    <source>
        <dbReference type="EMBL" id="CUP25949.1"/>
    </source>
</evidence>
<dbReference type="Pfam" id="PF00919">
    <property type="entry name" value="UPF0004"/>
    <property type="match status" value="1"/>
</dbReference>
<accession>A0A174LWR6</accession>
<keyword evidence="6 18" id="KW-0808">Transferase</keyword>
<keyword evidence="8" id="KW-0819">tRNA processing</keyword>
<evidence type="ECO:0000256" key="5">
    <source>
        <dbReference type="ARBA" id="ARBA00022490"/>
    </source>
</evidence>
<evidence type="ECO:0000256" key="9">
    <source>
        <dbReference type="ARBA" id="ARBA00022723"/>
    </source>
</evidence>
<dbReference type="InterPro" id="IPR023404">
    <property type="entry name" value="rSAM_horseshoe"/>
</dbReference>
<feature type="domain" description="Radical SAM core" evidence="17">
    <location>
        <begin position="138"/>
        <end position="368"/>
    </location>
</feature>
<dbReference type="SFLD" id="SFLDG01082">
    <property type="entry name" value="B12-binding_domain_containing"/>
    <property type="match status" value="1"/>
</dbReference>
<dbReference type="FunFam" id="3.40.50.12160:FF:000004">
    <property type="entry name" value="Threonylcarbamoyladenosine tRNA methylthiotransferase MtaB"/>
    <property type="match status" value="1"/>
</dbReference>
<protein>
    <recommendedName>
        <fullName evidence="15">Threonylcarbamoyladenosine tRNA methylthiotransferase MtaB</fullName>
        <ecNumber evidence="3">2.8.4.5</ecNumber>
    </recommendedName>
    <alternativeName>
        <fullName evidence="12">tRNA-t(6)A37 methylthiotransferase</fullName>
    </alternativeName>
</protein>
<dbReference type="EC" id="2.8.4.5" evidence="3"/>
<name>A0A174LWR6_9FIRM</name>
<comment type="function">
    <text evidence="2">Catalyzes the methylthiolation of N6-threonylcarbamoyladenosine (t(6)A), leading to the formation of 2-methylthio-N6-threonylcarbamoyladenosine (ms(2)t(6)A) at position 37 in tRNAs that read codons beginning with adenine.</text>
</comment>
<evidence type="ECO:0000256" key="4">
    <source>
        <dbReference type="ARBA" id="ARBA00022485"/>
    </source>
</evidence>
<dbReference type="PANTHER" id="PTHR11918">
    <property type="entry name" value="RADICAL SAM PROTEINS"/>
    <property type="match status" value="1"/>
</dbReference>
<keyword evidence="10" id="KW-0408">Iron</keyword>
<keyword evidence="9" id="KW-0479">Metal-binding</keyword>
<dbReference type="NCBIfam" id="TIGR00089">
    <property type="entry name" value="MiaB/RimO family radical SAM methylthiotransferase"/>
    <property type="match status" value="1"/>
</dbReference>
<dbReference type="Gene3D" id="3.80.30.20">
    <property type="entry name" value="tm_1862 like domain"/>
    <property type="match status" value="1"/>
</dbReference>
<evidence type="ECO:0000259" key="17">
    <source>
        <dbReference type="PROSITE" id="PS51918"/>
    </source>
</evidence>
<dbReference type="Proteomes" id="UP000260828">
    <property type="component" value="Unassembled WGS sequence"/>
</dbReference>
<dbReference type="EMBL" id="QVME01000002">
    <property type="protein sequence ID" value="RGE68936.1"/>
    <property type="molecule type" value="Genomic_DNA"/>
</dbReference>
<evidence type="ECO:0000256" key="8">
    <source>
        <dbReference type="ARBA" id="ARBA00022694"/>
    </source>
</evidence>
<dbReference type="EMBL" id="CZBE01000001">
    <property type="protein sequence ID" value="CUP25949.1"/>
    <property type="molecule type" value="Genomic_DNA"/>
</dbReference>
<reference evidence="19 21" key="2">
    <citation type="submission" date="2018-08" db="EMBL/GenBank/DDBJ databases">
        <title>A genome reference for cultivated species of the human gut microbiota.</title>
        <authorList>
            <person name="Zou Y."/>
            <person name="Xue W."/>
            <person name="Luo G."/>
        </authorList>
    </citation>
    <scope>NUCLEOTIDE SEQUENCE [LARGE SCALE GENOMIC DNA]</scope>
    <source>
        <strain evidence="19 21">TF05-12AC</strain>
    </source>
</reference>
<dbReference type="InterPro" id="IPR058240">
    <property type="entry name" value="rSAM_sf"/>
</dbReference>
<comment type="cofactor">
    <cofactor evidence="1">
        <name>[4Fe-4S] cluster</name>
        <dbReference type="ChEBI" id="CHEBI:49883"/>
    </cofactor>
</comment>
<comment type="similarity">
    <text evidence="14">Belongs to the methylthiotransferase family. MtaB subfamily.</text>
</comment>
<dbReference type="SFLD" id="SFLDG01061">
    <property type="entry name" value="methylthiotransferase"/>
    <property type="match status" value="1"/>
</dbReference>
<dbReference type="GO" id="GO:0046872">
    <property type="term" value="F:metal ion binding"/>
    <property type="evidence" value="ECO:0007669"/>
    <property type="project" value="UniProtKB-KW"/>
</dbReference>
<dbReference type="NCBIfam" id="TIGR01579">
    <property type="entry name" value="MiaB-like-C"/>
    <property type="match status" value="1"/>
</dbReference>
<keyword evidence="4" id="KW-0004">4Fe-4S</keyword>
<feature type="domain" description="MTTase N-terminal" evidence="16">
    <location>
        <begin position="1"/>
        <end position="113"/>
    </location>
</feature>
<dbReference type="SUPFAM" id="SSF102114">
    <property type="entry name" value="Radical SAM enzymes"/>
    <property type="match status" value="1"/>
</dbReference>
<dbReference type="FunFam" id="3.80.30.20:FF:000001">
    <property type="entry name" value="tRNA-2-methylthio-N(6)-dimethylallyladenosine synthase 2"/>
    <property type="match status" value="1"/>
</dbReference>
<comment type="catalytic activity">
    <reaction evidence="13">
        <text>N(6)-L-threonylcarbamoyladenosine(37) in tRNA + (sulfur carrier)-SH + AH2 + 2 S-adenosyl-L-methionine = 2-methylsulfanyl-N(6)-L-threonylcarbamoyladenosine(37) in tRNA + (sulfur carrier)-H + 5'-deoxyadenosine + L-methionine + A + S-adenosyl-L-homocysteine + 2 H(+)</text>
        <dbReference type="Rhea" id="RHEA:37075"/>
        <dbReference type="Rhea" id="RHEA-COMP:10163"/>
        <dbReference type="Rhea" id="RHEA-COMP:11092"/>
        <dbReference type="Rhea" id="RHEA-COMP:14737"/>
        <dbReference type="Rhea" id="RHEA-COMP:14739"/>
        <dbReference type="ChEBI" id="CHEBI:13193"/>
        <dbReference type="ChEBI" id="CHEBI:15378"/>
        <dbReference type="ChEBI" id="CHEBI:17319"/>
        <dbReference type="ChEBI" id="CHEBI:17499"/>
        <dbReference type="ChEBI" id="CHEBI:29917"/>
        <dbReference type="ChEBI" id="CHEBI:57844"/>
        <dbReference type="ChEBI" id="CHEBI:57856"/>
        <dbReference type="ChEBI" id="CHEBI:59789"/>
        <dbReference type="ChEBI" id="CHEBI:64428"/>
        <dbReference type="ChEBI" id="CHEBI:74418"/>
        <dbReference type="ChEBI" id="CHEBI:74420"/>
        <dbReference type="EC" id="2.8.4.5"/>
    </reaction>
</comment>